<dbReference type="Proteomes" id="UP000309668">
    <property type="component" value="Unassembled WGS sequence"/>
</dbReference>
<dbReference type="SUPFAM" id="SSF53474">
    <property type="entry name" value="alpha/beta-Hydrolases"/>
    <property type="match status" value="1"/>
</dbReference>
<evidence type="ECO:0000259" key="1">
    <source>
        <dbReference type="Pfam" id="PF00561"/>
    </source>
</evidence>
<keyword evidence="3" id="KW-1185">Reference proteome</keyword>
<dbReference type="OrthoDB" id="9791366at2"/>
<organism evidence="2 3">
    <name type="scientific">Qipengyuania marisflavi</name>
    <dbReference type="NCBI Taxonomy" id="2486356"/>
    <lineage>
        <taxon>Bacteria</taxon>
        <taxon>Pseudomonadati</taxon>
        <taxon>Pseudomonadota</taxon>
        <taxon>Alphaproteobacteria</taxon>
        <taxon>Sphingomonadales</taxon>
        <taxon>Erythrobacteraceae</taxon>
        <taxon>Qipengyuania</taxon>
    </lineage>
</organism>
<reference evidence="2 3" key="1">
    <citation type="submission" date="2019-05" db="EMBL/GenBank/DDBJ databases">
        <title>Erythrobacter marisflavi sp. nov., isolated from isolated from water of an estuary environment.</title>
        <authorList>
            <person name="Yoon J.-H."/>
        </authorList>
    </citation>
    <scope>NUCLEOTIDE SEQUENCE [LARGE SCALE GENOMIC DNA]</scope>
    <source>
        <strain evidence="2 3">KEM-5</strain>
    </source>
</reference>
<dbReference type="EMBL" id="VCAO01000002">
    <property type="protein sequence ID" value="TMM48980.1"/>
    <property type="molecule type" value="Genomic_DNA"/>
</dbReference>
<dbReference type="Pfam" id="PF00561">
    <property type="entry name" value="Abhydrolase_1"/>
    <property type="match status" value="1"/>
</dbReference>
<dbReference type="InterPro" id="IPR050228">
    <property type="entry name" value="Carboxylesterase_BioH"/>
</dbReference>
<dbReference type="Gene3D" id="3.40.50.1820">
    <property type="entry name" value="alpha/beta hydrolase"/>
    <property type="match status" value="1"/>
</dbReference>
<dbReference type="AlphaFoldDB" id="A0A5S3P724"/>
<dbReference type="InterPro" id="IPR029058">
    <property type="entry name" value="AB_hydrolase_fold"/>
</dbReference>
<protein>
    <submittedName>
        <fullName evidence="2">Alpha/beta hydrolase</fullName>
    </submittedName>
</protein>
<evidence type="ECO:0000313" key="3">
    <source>
        <dbReference type="Proteomes" id="UP000309668"/>
    </source>
</evidence>
<sequence>MDTAYTDRSWQSADGLTLHFRDYPGSGELPPVVCLHGLTRNGRDFEVLADYIANQGRRVLVPDMRGRGKSEYASDSDTYAVPAYVGDVIALLAQEGIDRFVSIGTSMGGLMTMVMAQLLPGRIAGALLNDIGPVLETAGIDAIKGYLGQGRSFPSWMHAARELQELHGASHPGFTIEDWIKMAKRGLTLCSNGRIAFDYDMRIAEPFAKLDDAAVPPDLWPAFAALAEQPLVLVRGEISALFSADTFAEMQRRAPDAIAVTVPQVGHAPTLDEPEVLTAIDTLLTRTA</sequence>
<proteinExistence type="predicted"/>
<gene>
    <name evidence="2" type="ORF">FEV51_06275</name>
</gene>
<dbReference type="InterPro" id="IPR000073">
    <property type="entry name" value="AB_hydrolase_1"/>
</dbReference>
<evidence type="ECO:0000313" key="2">
    <source>
        <dbReference type="EMBL" id="TMM48980.1"/>
    </source>
</evidence>
<feature type="domain" description="AB hydrolase-1" evidence="1">
    <location>
        <begin position="30"/>
        <end position="170"/>
    </location>
</feature>
<accession>A0A5S3P724</accession>
<name>A0A5S3P724_9SPHN</name>
<dbReference type="RefSeq" id="WP_138617029.1">
    <property type="nucleotide sequence ID" value="NZ_VCAO01000002.1"/>
</dbReference>
<dbReference type="PANTHER" id="PTHR43194:SF2">
    <property type="entry name" value="PEROXISOMAL MEMBRANE PROTEIN LPX1"/>
    <property type="match status" value="1"/>
</dbReference>
<comment type="caution">
    <text evidence="2">The sequence shown here is derived from an EMBL/GenBank/DDBJ whole genome shotgun (WGS) entry which is preliminary data.</text>
</comment>
<dbReference type="PANTHER" id="PTHR43194">
    <property type="entry name" value="HYDROLASE ALPHA/BETA FOLD FAMILY"/>
    <property type="match status" value="1"/>
</dbReference>
<keyword evidence="2" id="KW-0378">Hydrolase</keyword>
<dbReference type="GO" id="GO:0016787">
    <property type="term" value="F:hydrolase activity"/>
    <property type="evidence" value="ECO:0007669"/>
    <property type="project" value="UniProtKB-KW"/>
</dbReference>